<organism evidence="1 2">
    <name type="scientific">Trichonephila clavata</name>
    <name type="common">Joro spider</name>
    <name type="synonym">Nephila clavata</name>
    <dbReference type="NCBI Taxonomy" id="2740835"/>
    <lineage>
        <taxon>Eukaryota</taxon>
        <taxon>Metazoa</taxon>
        <taxon>Ecdysozoa</taxon>
        <taxon>Arthropoda</taxon>
        <taxon>Chelicerata</taxon>
        <taxon>Arachnida</taxon>
        <taxon>Araneae</taxon>
        <taxon>Araneomorphae</taxon>
        <taxon>Entelegynae</taxon>
        <taxon>Araneoidea</taxon>
        <taxon>Nephilidae</taxon>
        <taxon>Trichonephila</taxon>
    </lineage>
</organism>
<dbReference type="Proteomes" id="UP000887116">
    <property type="component" value="Unassembled WGS sequence"/>
</dbReference>
<gene>
    <name evidence="1" type="ORF">TNCT_689731</name>
</gene>
<comment type="caution">
    <text evidence="1">The sequence shown here is derived from an EMBL/GenBank/DDBJ whole genome shotgun (WGS) entry which is preliminary data.</text>
</comment>
<dbReference type="EMBL" id="BMAO01012108">
    <property type="protein sequence ID" value="GFQ79069.1"/>
    <property type="molecule type" value="Genomic_DNA"/>
</dbReference>
<sequence length="121" mass="13419">MSFTRHNRGPKRELGGPTWVTIKFKDNSGKHVLKQILDTSRCFHLYEQLDLETTSSVIVDLTANQRGISPHVTSISKLHMHFISSNSKATSFSAETSGVRLLSPPTCVLPPTNQESAFPPE</sequence>
<reference evidence="1" key="1">
    <citation type="submission" date="2020-07" db="EMBL/GenBank/DDBJ databases">
        <title>Multicomponent nature underlies the extraordinary mechanical properties of spider dragline silk.</title>
        <authorList>
            <person name="Kono N."/>
            <person name="Nakamura H."/>
            <person name="Mori M."/>
            <person name="Yoshida Y."/>
            <person name="Ohtoshi R."/>
            <person name="Malay A.D."/>
            <person name="Moran D.A.P."/>
            <person name="Tomita M."/>
            <person name="Numata K."/>
            <person name="Arakawa K."/>
        </authorList>
    </citation>
    <scope>NUCLEOTIDE SEQUENCE</scope>
</reference>
<dbReference type="AlphaFoldDB" id="A0A8X6KMZ2"/>
<evidence type="ECO:0000313" key="1">
    <source>
        <dbReference type="EMBL" id="GFQ79069.1"/>
    </source>
</evidence>
<accession>A0A8X6KMZ2</accession>
<name>A0A8X6KMZ2_TRICU</name>
<proteinExistence type="predicted"/>
<evidence type="ECO:0000313" key="2">
    <source>
        <dbReference type="Proteomes" id="UP000887116"/>
    </source>
</evidence>
<keyword evidence="2" id="KW-1185">Reference proteome</keyword>
<protein>
    <submittedName>
        <fullName evidence="1">Uncharacterized protein</fullName>
    </submittedName>
</protein>